<protein>
    <submittedName>
        <fullName evidence="2">Uncharacterized protein</fullName>
    </submittedName>
</protein>
<dbReference type="EMBL" id="SOZE01000031">
    <property type="protein sequence ID" value="TFF34391.1"/>
    <property type="molecule type" value="Genomic_DNA"/>
</dbReference>
<name>A0A4Y8S6Y9_9SPHI</name>
<dbReference type="AlphaFoldDB" id="A0A4Y8S6Y9"/>
<keyword evidence="1" id="KW-0812">Transmembrane</keyword>
<accession>A0A4Y8S6Y9</accession>
<evidence type="ECO:0000313" key="3">
    <source>
        <dbReference type="Proteomes" id="UP000297540"/>
    </source>
</evidence>
<keyword evidence="3" id="KW-1185">Reference proteome</keyword>
<organism evidence="2 3">
    <name type="scientific">Mucilaginibacter psychrotolerans</name>
    <dbReference type="NCBI Taxonomy" id="1524096"/>
    <lineage>
        <taxon>Bacteria</taxon>
        <taxon>Pseudomonadati</taxon>
        <taxon>Bacteroidota</taxon>
        <taxon>Sphingobacteriia</taxon>
        <taxon>Sphingobacteriales</taxon>
        <taxon>Sphingobacteriaceae</taxon>
        <taxon>Mucilaginibacter</taxon>
    </lineage>
</organism>
<keyword evidence="1" id="KW-1133">Transmembrane helix</keyword>
<evidence type="ECO:0000256" key="1">
    <source>
        <dbReference type="SAM" id="Phobius"/>
    </source>
</evidence>
<sequence>MDFTTGISIFFNLLLIGAFIIDRVFRIKSINEYKEAKQAQIDTLKEKIDLLANFNDDFIAKKLKSQIDNLKSLIESSDNPEIKGKLEQF</sequence>
<reference evidence="2 3" key="1">
    <citation type="journal article" date="2017" name="Int. J. Syst. Evol. Microbiol.">
        <title>Mucilaginibacterpsychrotolerans sp. nov., isolated from peatlands.</title>
        <authorList>
            <person name="Deng Y."/>
            <person name="Shen L."/>
            <person name="Xu B."/>
            <person name="Liu Y."/>
            <person name="Gu Z."/>
            <person name="Liu H."/>
            <person name="Zhou Y."/>
        </authorList>
    </citation>
    <scope>NUCLEOTIDE SEQUENCE [LARGE SCALE GENOMIC DNA]</scope>
    <source>
        <strain evidence="2 3">NH7-4</strain>
    </source>
</reference>
<comment type="caution">
    <text evidence="2">The sequence shown here is derived from an EMBL/GenBank/DDBJ whole genome shotgun (WGS) entry which is preliminary data.</text>
</comment>
<gene>
    <name evidence="2" type="ORF">E2R66_22210</name>
</gene>
<evidence type="ECO:0000313" key="2">
    <source>
        <dbReference type="EMBL" id="TFF34391.1"/>
    </source>
</evidence>
<proteinExistence type="predicted"/>
<dbReference type="RefSeq" id="WP_133234966.1">
    <property type="nucleotide sequence ID" value="NZ_SOZE01000031.1"/>
</dbReference>
<dbReference type="OrthoDB" id="1495614at2"/>
<keyword evidence="1" id="KW-0472">Membrane</keyword>
<feature type="transmembrane region" description="Helical" evidence="1">
    <location>
        <begin position="6"/>
        <end position="25"/>
    </location>
</feature>
<dbReference type="Proteomes" id="UP000297540">
    <property type="component" value="Unassembled WGS sequence"/>
</dbReference>